<organism evidence="2 3">
    <name type="scientific">Algoriphagus marincola</name>
    <dbReference type="NCBI Taxonomy" id="264027"/>
    <lineage>
        <taxon>Bacteria</taxon>
        <taxon>Pseudomonadati</taxon>
        <taxon>Bacteroidota</taxon>
        <taxon>Cytophagia</taxon>
        <taxon>Cytophagales</taxon>
        <taxon>Cyclobacteriaceae</taxon>
        <taxon>Algoriphagus</taxon>
    </lineage>
</organism>
<keyword evidence="3" id="KW-1185">Reference proteome</keyword>
<dbReference type="InterPro" id="IPR011704">
    <property type="entry name" value="ATPase_dyneun-rel_AAA"/>
</dbReference>
<dbReference type="Gene3D" id="3.40.50.300">
    <property type="entry name" value="P-loop containing nucleotide triphosphate hydrolases"/>
    <property type="match status" value="2"/>
</dbReference>
<dbReference type="Pfam" id="PF07728">
    <property type="entry name" value="AAA_5"/>
    <property type="match status" value="1"/>
</dbReference>
<reference evidence="2 3" key="1">
    <citation type="submission" date="2021-06" db="EMBL/GenBank/DDBJ databases">
        <title>44 bacteria genomes isolated from Dapeng, Shenzhen.</title>
        <authorList>
            <person name="Zheng W."/>
            <person name="Yu S."/>
            <person name="Huang Y."/>
        </authorList>
    </citation>
    <scope>NUCLEOTIDE SEQUENCE [LARGE SCALE GENOMIC DNA]</scope>
    <source>
        <strain evidence="2 3">DP5N14-6</strain>
    </source>
</reference>
<feature type="domain" description="AAA+ ATPase" evidence="1">
    <location>
        <begin position="151"/>
        <end position="531"/>
    </location>
</feature>
<dbReference type="RefSeq" id="WP_222583449.1">
    <property type="nucleotide sequence ID" value="NZ_JAHVHP010000001.1"/>
</dbReference>
<dbReference type="PANTHER" id="PTHR37291:SF1">
    <property type="entry name" value="TYPE IV METHYL-DIRECTED RESTRICTION ENZYME ECOKMCRB SUBUNIT"/>
    <property type="match status" value="1"/>
</dbReference>
<dbReference type="SUPFAM" id="SSF52540">
    <property type="entry name" value="P-loop containing nucleoside triphosphate hydrolases"/>
    <property type="match status" value="1"/>
</dbReference>
<dbReference type="SMART" id="SM00382">
    <property type="entry name" value="AAA"/>
    <property type="match status" value="1"/>
</dbReference>
<dbReference type="PANTHER" id="PTHR37291">
    <property type="entry name" value="5-METHYLCYTOSINE-SPECIFIC RESTRICTION ENZYME B"/>
    <property type="match status" value="1"/>
</dbReference>
<accession>A0ABS7N2L2</accession>
<dbReference type="InterPro" id="IPR052934">
    <property type="entry name" value="Methyl-DNA_Rec/Restrict_Enz"/>
</dbReference>
<evidence type="ECO:0000313" key="3">
    <source>
        <dbReference type="Proteomes" id="UP000766609"/>
    </source>
</evidence>
<name>A0ABS7N2L2_9BACT</name>
<comment type="caution">
    <text evidence="2">The sequence shown here is derived from an EMBL/GenBank/DDBJ whole genome shotgun (WGS) entry which is preliminary data.</text>
</comment>
<dbReference type="Pfam" id="PF00004">
    <property type="entry name" value="AAA"/>
    <property type="match status" value="1"/>
</dbReference>
<dbReference type="Proteomes" id="UP000766609">
    <property type="component" value="Unassembled WGS sequence"/>
</dbReference>
<dbReference type="InterPro" id="IPR003959">
    <property type="entry name" value="ATPase_AAA_core"/>
</dbReference>
<dbReference type="InterPro" id="IPR003593">
    <property type="entry name" value="AAA+_ATPase"/>
</dbReference>
<evidence type="ECO:0000313" key="2">
    <source>
        <dbReference type="EMBL" id="MBY5950542.1"/>
    </source>
</evidence>
<dbReference type="EMBL" id="JAHVHP010000001">
    <property type="protein sequence ID" value="MBY5950542.1"/>
    <property type="molecule type" value="Genomic_DNA"/>
</dbReference>
<dbReference type="InterPro" id="IPR027417">
    <property type="entry name" value="P-loop_NTPase"/>
</dbReference>
<evidence type="ECO:0000259" key="1">
    <source>
        <dbReference type="SMART" id="SM00382"/>
    </source>
</evidence>
<sequence length="622" mass="71035">MKNFWHIQLHPNNKSEFPREKIRRILEDTHFIGMGEWEEGKVYIDQFRNVMRIGDIVLVRSQGPLALVEVVGAPEKTPNANVDFDWFENRRLVRILQFFDEKIESQIGKNVDGIFNTVTFASANTSEFIKKWFSLYSKSKMLDLAKALLQYKKQIILQGPPGTGKTRLAKEIANQLCGSQEMTIDFIRAAFKEGMEVLSSSGSKKYWVESLDDIGVTLKLESGSVYRIPYSGIIDSFEKRLWKGGMKNNLDSYRAALAKYLFEKSGGTGEMKLIQFHPAYSYEDFVRGIVVDSTDGIVSYRSVDRVFAELAQKAWQNYQDSKKSPEQLSKEKEVDKYMELFRDHLEDQIETNNGKFLLEGTTTYLFQVEGDAVRYTGDNWKLTTGQRLLFSDIKTLFLSGANSRKDVKSNPGVSGLAKQHSSYFVRVLNLFKEFVNGQSVSSFEKTTVEQQNFVLIIDEINRANLPSVLGELIYGLEYRGESVESMYEVDGDRSIVIPPNLYVIGTMNTADRSVGHIDYAIRRRFAFVDVHPSDQPIREVVKDAQTQAKALELFQKVSALFHKEYLNSDFKAEEVQLGHSYFLAKDEATLKLKLDFEIKPLLKEYVKDGILNEKAAAVIEKL</sequence>
<gene>
    <name evidence="2" type="ORF">KUV23_06130</name>
</gene>
<proteinExistence type="predicted"/>
<protein>
    <submittedName>
        <fullName evidence="2">AAA family ATPase</fullName>
    </submittedName>
</protein>